<dbReference type="SUPFAM" id="SSF52467">
    <property type="entry name" value="DHS-like NAD/FAD-binding domain"/>
    <property type="match status" value="1"/>
</dbReference>
<evidence type="ECO:0000256" key="7">
    <source>
        <dbReference type="SAM" id="MobiDB-lite"/>
    </source>
</evidence>
<dbReference type="EMBL" id="MVBM01000001">
    <property type="protein sequence ID" value="OOK82161.1"/>
    <property type="molecule type" value="Genomic_DNA"/>
</dbReference>
<comment type="caution">
    <text evidence="9">The sequence shown here is derived from an EMBL/GenBank/DDBJ whole genome shotgun (WGS) entry which is preliminary data.</text>
</comment>
<gene>
    <name evidence="9" type="ORF">BZL30_0834</name>
</gene>
<dbReference type="EC" id="2.2.1.6" evidence="4"/>
<dbReference type="InterPro" id="IPR029035">
    <property type="entry name" value="DHS-like_NAD/FAD-binding_dom"/>
</dbReference>
<evidence type="ECO:0000259" key="8">
    <source>
        <dbReference type="Pfam" id="PF00205"/>
    </source>
</evidence>
<dbReference type="GO" id="GO:0050660">
    <property type="term" value="F:flavin adenine dinucleotide binding"/>
    <property type="evidence" value="ECO:0007669"/>
    <property type="project" value="TreeGrafter"/>
</dbReference>
<keyword evidence="6" id="KW-0100">Branched-chain amino acid biosynthesis</keyword>
<dbReference type="Gene3D" id="3.40.50.1220">
    <property type="entry name" value="TPP-binding domain"/>
    <property type="match status" value="1"/>
</dbReference>
<keyword evidence="5" id="KW-0028">Amino-acid biosynthesis</keyword>
<evidence type="ECO:0000313" key="10">
    <source>
        <dbReference type="Proteomes" id="UP000189229"/>
    </source>
</evidence>
<protein>
    <recommendedName>
        <fullName evidence="4">acetolactate synthase</fullName>
        <ecNumber evidence="4">2.2.1.6</ecNumber>
    </recommendedName>
</protein>
<dbReference type="Pfam" id="PF00205">
    <property type="entry name" value="TPP_enzyme_M"/>
    <property type="match status" value="1"/>
</dbReference>
<dbReference type="GO" id="GO:0009097">
    <property type="term" value="P:isoleucine biosynthetic process"/>
    <property type="evidence" value="ECO:0007669"/>
    <property type="project" value="UniProtKB-UniPathway"/>
</dbReference>
<dbReference type="UniPathway" id="UPA00049">
    <property type="reaction ID" value="UER00059"/>
</dbReference>
<organism evidence="9 10">
    <name type="scientific">Mycobacterium kansasii</name>
    <dbReference type="NCBI Taxonomy" id="1768"/>
    <lineage>
        <taxon>Bacteria</taxon>
        <taxon>Bacillati</taxon>
        <taxon>Actinomycetota</taxon>
        <taxon>Actinomycetes</taxon>
        <taxon>Mycobacteriales</taxon>
        <taxon>Mycobacteriaceae</taxon>
        <taxon>Mycobacterium</taxon>
    </lineage>
</organism>
<comment type="pathway">
    <text evidence="1">Amino-acid biosynthesis; L-isoleucine biosynthesis; L-isoleucine from 2-oxobutanoate: step 1/4.</text>
</comment>
<dbReference type="InterPro" id="IPR045229">
    <property type="entry name" value="TPP_enz"/>
</dbReference>
<feature type="region of interest" description="Disordered" evidence="7">
    <location>
        <begin position="158"/>
        <end position="186"/>
    </location>
</feature>
<evidence type="ECO:0000313" key="9">
    <source>
        <dbReference type="EMBL" id="OOK82161.1"/>
    </source>
</evidence>
<accession>A0A1V3XUH5</accession>
<comment type="similarity">
    <text evidence="3">Belongs to the TPP enzyme family.</text>
</comment>
<dbReference type="Gene3D" id="3.40.50.970">
    <property type="match status" value="1"/>
</dbReference>
<evidence type="ECO:0000256" key="2">
    <source>
        <dbReference type="ARBA" id="ARBA00005025"/>
    </source>
</evidence>
<dbReference type="PANTHER" id="PTHR18968:SF13">
    <property type="entry name" value="ACETOLACTATE SYNTHASE CATALYTIC SUBUNIT, MITOCHONDRIAL"/>
    <property type="match status" value="1"/>
</dbReference>
<feature type="domain" description="Thiamine pyrophosphate enzyme central" evidence="8">
    <location>
        <begin position="2"/>
        <end position="65"/>
    </location>
</feature>
<evidence type="ECO:0000256" key="6">
    <source>
        <dbReference type="ARBA" id="ARBA00023304"/>
    </source>
</evidence>
<reference evidence="9 10" key="1">
    <citation type="submission" date="2017-02" db="EMBL/GenBank/DDBJ databases">
        <title>Complete genome sequences of Mycobacterium kansasii strains isolated from rhesus macaques.</title>
        <authorList>
            <person name="Panda A."/>
            <person name="Nagaraj S."/>
            <person name="Zhao X."/>
            <person name="Tettelin H."/>
            <person name="Detolla L.J."/>
        </authorList>
    </citation>
    <scope>NUCLEOTIDE SEQUENCE [LARGE SCALE GENOMIC DNA]</scope>
    <source>
        <strain evidence="9 10">11-3813</strain>
    </source>
</reference>
<evidence type="ECO:0000256" key="4">
    <source>
        <dbReference type="ARBA" id="ARBA00013145"/>
    </source>
</evidence>
<dbReference type="PANTHER" id="PTHR18968">
    <property type="entry name" value="THIAMINE PYROPHOSPHATE ENZYMES"/>
    <property type="match status" value="1"/>
</dbReference>
<dbReference type="GO" id="GO:0009099">
    <property type="term" value="P:L-valine biosynthetic process"/>
    <property type="evidence" value="ECO:0007669"/>
    <property type="project" value="UniProtKB-UniPathway"/>
</dbReference>
<evidence type="ECO:0000256" key="3">
    <source>
        <dbReference type="ARBA" id="ARBA00007812"/>
    </source>
</evidence>
<sequence length="186" mass="20394">MAALQRSDLLIALGTRFDDRVTGKLDSFAPEAKVIHADIDPAEIGKNRHADVPIVADVKAVIAELIAMLRHYDIPGTLELSEWWAYLEGVRKTYPLSYGPQSDGSLSPEYVIEKLGEIAGPDAVYVAGVGQHQMWAAQFIKYEKPAPGSIPAGWAPWGSPSRRPWAPRSRCRTPRYGPSTVTAVSR</sequence>
<feature type="compositionally biased region" description="Low complexity" evidence="7">
    <location>
        <begin position="159"/>
        <end position="168"/>
    </location>
</feature>
<proteinExistence type="inferred from homology"/>
<dbReference type="GO" id="GO:0030976">
    <property type="term" value="F:thiamine pyrophosphate binding"/>
    <property type="evidence" value="ECO:0007669"/>
    <property type="project" value="InterPro"/>
</dbReference>
<dbReference type="InterPro" id="IPR029061">
    <property type="entry name" value="THDP-binding"/>
</dbReference>
<dbReference type="GO" id="GO:0000287">
    <property type="term" value="F:magnesium ion binding"/>
    <property type="evidence" value="ECO:0007669"/>
    <property type="project" value="InterPro"/>
</dbReference>
<dbReference type="Proteomes" id="UP000189229">
    <property type="component" value="Unassembled WGS sequence"/>
</dbReference>
<dbReference type="GO" id="GO:0003984">
    <property type="term" value="F:acetolactate synthase activity"/>
    <property type="evidence" value="ECO:0007669"/>
    <property type="project" value="UniProtKB-EC"/>
</dbReference>
<evidence type="ECO:0000256" key="1">
    <source>
        <dbReference type="ARBA" id="ARBA00004974"/>
    </source>
</evidence>
<dbReference type="SUPFAM" id="SSF52518">
    <property type="entry name" value="Thiamin diphosphate-binding fold (THDP-binding)"/>
    <property type="match status" value="1"/>
</dbReference>
<dbReference type="GO" id="GO:0005948">
    <property type="term" value="C:acetolactate synthase complex"/>
    <property type="evidence" value="ECO:0007669"/>
    <property type="project" value="TreeGrafter"/>
</dbReference>
<evidence type="ECO:0000256" key="5">
    <source>
        <dbReference type="ARBA" id="ARBA00022605"/>
    </source>
</evidence>
<name>A0A1V3XUH5_MYCKA</name>
<dbReference type="UniPathway" id="UPA00047">
    <property type="reaction ID" value="UER00055"/>
</dbReference>
<dbReference type="AlphaFoldDB" id="A0A1V3XUH5"/>
<dbReference type="InterPro" id="IPR012000">
    <property type="entry name" value="Thiamin_PyroP_enz_cen_dom"/>
</dbReference>
<comment type="pathway">
    <text evidence="2">Amino-acid biosynthesis; L-valine biosynthesis; L-valine from pyruvate: step 1/4.</text>
</comment>